<keyword evidence="6" id="KW-1185">Reference proteome</keyword>
<accession>A0A6J1JJ16</accession>
<keyword evidence="3" id="KW-0862">Zinc</keyword>
<dbReference type="OrthoDB" id="1932717at2759"/>
<evidence type="ECO:0000256" key="4">
    <source>
        <dbReference type="PROSITE-ProRule" id="PRU01131"/>
    </source>
</evidence>
<sequence>MLAKGQRPIIGRLSELLVSRCRPAFLDTTTTASASAASPTSHFDLSSSPRGNLKNYNAAVGLGIVAALDTSTSVVRGCDILVKHAVFSPKFNSARCPAPIPIALAGGSFPPEEDDELDGVEENYTYVTMRGPHESSTRVYYDGGLVASRCCEKSPPIMAPADETPPRRTADFLRSCHLCGKNLEGKDIYIYKGELAFCSPECRSSQIKKEETKEQCRSEARSVAETASNSPYNRGIFSTGILAI</sequence>
<evidence type="ECO:0000259" key="5">
    <source>
        <dbReference type="PROSITE" id="PS51795"/>
    </source>
</evidence>
<dbReference type="InterPro" id="IPR007650">
    <property type="entry name" value="Zf-FLZ_dom"/>
</dbReference>
<organism evidence="6 7">
    <name type="scientific">Cucurbita maxima</name>
    <name type="common">Pumpkin</name>
    <name type="synonym">Winter squash</name>
    <dbReference type="NCBI Taxonomy" id="3661"/>
    <lineage>
        <taxon>Eukaryota</taxon>
        <taxon>Viridiplantae</taxon>
        <taxon>Streptophyta</taxon>
        <taxon>Embryophyta</taxon>
        <taxon>Tracheophyta</taxon>
        <taxon>Spermatophyta</taxon>
        <taxon>Magnoliopsida</taxon>
        <taxon>eudicotyledons</taxon>
        <taxon>Gunneridae</taxon>
        <taxon>Pentapetalae</taxon>
        <taxon>rosids</taxon>
        <taxon>fabids</taxon>
        <taxon>Cucurbitales</taxon>
        <taxon>Cucurbitaceae</taxon>
        <taxon>Cucurbiteae</taxon>
        <taxon>Cucurbita</taxon>
    </lineage>
</organism>
<evidence type="ECO:0000256" key="1">
    <source>
        <dbReference type="ARBA" id="ARBA00009374"/>
    </source>
</evidence>
<reference evidence="7" key="1">
    <citation type="submission" date="2025-08" db="UniProtKB">
        <authorList>
            <consortium name="RefSeq"/>
        </authorList>
    </citation>
    <scope>IDENTIFICATION</scope>
    <source>
        <tissue evidence="7">Young leaves</tissue>
    </source>
</reference>
<protein>
    <submittedName>
        <fullName evidence="7">Uncharacterized protein LOC111485554</fullName>
    </submittedName>
</protein>
<evidence type="ECO:0000256" key="3">
    <source>
        <dbReference type="ARBA" id="ARBA00022771"/>
    </source>
</evidence>
<feature type="domain" description="FLZ-type" evidence="5">
    <location>
        <begin position="171"/>
        <end position="214"/>
    </location>
</feature>
<evidence type="ECO:0000313" key="7">
    <source>
        <dbReference type="RefSeq" id="XP_022988240.1"/>
    </source>
</evidence>
<dbReference type="AlphaFoldDB" id="A0A6J1JJ16"/>
<dbReference type="PANTHER" id="PTHR47208">
    <property type="entry name" value="OS02G0174800 PROTEIN"/>
    <property type="match status" value="1"/>
</dbReference>
<keyword evidence="3" id="KW-0863">Zinc-finger</keyword>
<evidence type="ECO:0000256" key="2">
    <source>
        <dbReference type="ARBA" id="ARBA00022723"/>
    </source>
</evidence>
<dbReference type="Pfam" id="PF04570">
    <property type="entry name" value="zf-FLZ"/>
    <property type="match status" value="1"/>
</dbReference>
<dbReference type="RefSeq" id="XP_022988240.1">
    <property type="nucleotide sequence ID" value="XM_023132472.1"/>
</dbReference>
<keyword evidence="2" id="KW-0479">Metal-binding</keyword>
<name>A0A6J1JJ16_CUCMA</name>
<dbReference type="GeneID" id="111485554"/>
<feature type="zinc finger region" description="FLZ-type" evidence="4">
    <location>
        <begin position="171"/>
        <end position="214"/>
    </location>
</feature>
<dbReference type="PROSITE" id="PS51795">
    <property type="entry name" value="ZF_FLZ"/>
    <property type="match status" value="1"/>
</dbReference>
<dbReference type="Proteomes" id="UP000504608">
    <property type="component" value="Unplaced"/>
</dbReference>
<dbReference type="InterPro" id="IPR044604">
    <property type="entry name" value="FLZ12/13/14"/>
</dbReference>
<dbReference type="GO" id="GO:0008270">
    <property type="term" value="F:zinc ion binding"/>
    <property type="evidence" value="ECO:0007669"/>
    <property type="project" value="UniProtKB-KW"/>
</dbReference>
<gene>
    <name evidence="7" type="primary">LOC111485554</name>
</gene>
<evidence type="ECO:0000313" key="6">
    <source>
        <dbReference type="Proteomes" id="UP000504608"/>
    </source>
</evidence>
<dbReference type="KEGG" id="cmax:111485554"/>
<dbReference type="PANTHER" id="PTHR47208:SF5">
    <property type="entry name" value="FCS-LIKE ZINC FINGER 12-RELATED"/>
    <property type="match status" value="1"/>
</dbReference>
<comment type="similarity">
    <text evidence="1">Belongs to the FLZ family.</text>
</comment>
<proteinExistence type="inferred from homology"/>